<feature type="compositionally biased region" description="Basic and acidic residues" evidence="2">
    <location>
        <begin position="255"/>
        <end position="275"/>
    </location>
</feature>
<dbReference type="EMBL" id="KN846960">
    <property type="protein sequence ID" value="KIW65366.1"/>
    <property type="molecule type" value="Genomic_DNA"/>
</dbReference>
<feature type="region of interest" description="Disordered" evidence="2">
    <location>
        <begin position="223"/>
        <end position="460"/>
    </location>
</feature>
<gene>
    <name evidence="3" type="ORF">PV04_07632</name>
</gene>
<dbReference type="PANTHER" id="PTHR42023">
    <property type="entry name" value="BHLH DOMAIN-CONTAINING PROTEIN"/>
    <property type="match status" value="1"/>
</dbReference>
<sequence>MWRRNNIPDYQMSYQAYPYPDEPTMDERYLETIHEVESLYSRRSSVAATALPELPFRVVPPMDQRTSVYSQVSIDDKSSSQQSHGHEVSQASVSPLSSQTSFHPNGSDASLVSPVEPAFPTPTQSDKTSRSQIPRKLSQKPPEGGVKKRWNLQKEGNEETRWDEYSGEPSQAGKPPSARPGVLPVVDSEQQYPQLKERTRQILAGLKDREAVKKSAWTKISPRVAADPLDDPPQRPPWRGASGRHAIVEPVKNTPEARTRPLMLVERHKQTEREAGSPNSEESIPPSKTPRSPINSLSVAASQLPTVRSVGSEESLKPVAPLKTRKLPQDVSPPALSPKQLEYAQLHLDSPFQSPGPPPPIAEAIHSPAPSTIADYGGDSPTLGSNAPSFIEPARRSSEDSVETTLKPKPLQREDDTSSSWNTCATGTVDDDSQHVPSSPIARDIFTSSPPPMAQHSYAGDPMPIILRKRVAANNSGHRSYDNHGGISPFSNISGRKSSTSILRKAVGSDNSSHDRNGKPRAVSLMSHLSTTKSLPPTPVEAQASEAADKLGSLQARLDDLARRKRNLNKIIHELQESLKKNAIIYDARKRKEVDKMITNLQMEMQDIKNEEHDVQLKLHRVQKRRDKDDFYEQPTGLWIKRVTT</sequence>
<evidence type="ECO:0000313" key="4">
    <source>
        <dbReference type="Proteomes" id="UP000054266"/>
    </source>
</evidence>
<feature type="compositionally biased region" description="Polar residues" evidence="2">
    <location>
        <begin position="68"/>
        <end position="110"/>
    </location>
</feature>
<evidence type="ECO:0000313" key="3">
    <source>
        <dbReference type="EMBL" id="KIW65366.1"/>
    </source>
</evidence>
<accession>A0A0D2CJF1</accession>
<keyword evidence="1" id="KW-0175">Coiled coil</keyword>
<name>A0A0D2CJF1_9EURO</name>
<dbReference type="HOGENOM" id="CLU_027720_0_0_1"/>
<keyword evidence="4" id="KW-1185">Reference proteome</keyword>
<feature type="compositionally biased region" description="Polar residues" evidence="2">
    <location>
        <begin position="289"/>
        <end position="306"/>
    </location>
</feature>
<feature type="coiled-coil region" evidence="1">
    <location>
        <begin position="544"/>
        <end position="618"/>
    </location>
</feature>
<evidence type="ECO:0000256" key="2">
    <source>
        <dbReference type="SAM" id="MobiDB-lite"/>
    </source>
</evidence>
<reference evidence="3 4" key="1">
    <citation type="submission" date="2015-01" db="EMBL/GenBank/DDBJ databases">
        <title>The Genome Sequence of Capronia semiimmersa CBS27337.</title>
        <authorList>
            <consortium name="The Broad Institute Genomics Platform"/>
            <person name="Cuomo C."/>
            <person name="de Hoog S."/>
            <person name="Gorbushina A."/>
            <person name="Stielow B."/>
            <person name="Teixiera M."/>
            <person name="Abouelleil A."/>
            <person name="Chapman S.B."/>
            <person name="Priest M."/>
            <person name="Young S.K."/>
            <person name="Wortman J."/>
            <person name="Nusbaum C."/>
            <person name="Birren B."/>
        </authorList>
    </citation>
    <scope>NUCLEOTIDE SEQUENCE [LARGE SCALE GENOMIC DNA]</scope>
    <source>
        <strain evidence="3 4">CBS 27337</strain>
    </source>
</reference>
<feature type="region of interest" description="Disordered" evidence="2">
    <location>
        <begin position="68"/>
        <end position="194"/>
    </location>
</feature>
<evidence type="ECO:0000256" key="1">
    <source>
        <dbReference type="SAM" id="Coils"/>
    </source>
</evidence>
<dbReference type="PANTHER" id="PTHR42023:SF1">
    <property type="entry name" value="BHLH DOMAIN-CONTAINING PROTEIN"/>
    <property type="match status" value="1"/>
</dbReference>
<feature type="compositionally biased region" description="Polar residues" evidence="2">
    <location>
        <begin position="121"/>
        <end position="132"/>
    </location>
</feature>
<feature type="compositionally biased region" description="Basic and acidic residues" evidence="2">
    <location>
        <begin position="155"/>
        <end position="164"/>
    </location>
</feature>
<dbReference type="AlphaFoldDB" id="A0A0D2CJF1"/>
<organism evidence="3 4">
    <name type="scientific">Phialophora macrospora</name>
    <dbReference type="NCBI Taxonomy" id="1851006"/>
    <lineage>
        <taxon>Eukaryota</taxon>
        <taxon>Fungi</taxon>
        <taxon>Dikarya</taxon>
        <taxon>Ascomycota</taxon>
        <taxon>Pezizomycotina</taxon>
        <taxon>Eurotiomycetes</taxon>
        <taxon>Chaetothyriomycetidae</taxon>
        <taxon>Chaetothyriales</taxon>
        <taxon>Herpotrichiellaceae</taxon>
        <taxon>Phialophora</taxon>
    </lineage>
</organism>
<dbReference type="Proteomes" id="UP000054266">
    <property type="component" value="Unassembled WGS sequence"/>
</dbReference>
<protein>
    <submittedName>
        <fullName evidence="3">Uncharacterized protein</fullName>
    </submittedName>
</protein>
<proteinExistence type="predicted"/>